<keyword evidence="4" id="KW-0804">Transcription</keyword>
<reference evidence="9" key="1">
    <citation type="journal article" date="2019" name="Curr. Biol.">
        <title>Genome Sequence of Striga asiatica Provides Insight into the Evolution of Plant Parasitism.</title>
        <authorList>
            <person name="Yoshida S."/>
            <person name="Kim S."/>
            <person name="Wafula E.K."/>
            <person name="Tanskanen J."/>
            <person name="Kim Y.M."/>
            <person name="Honaas L."/>
            <person name="Yang Z."/>
            <person name="Spallek T."/>
            <person name="Conn C.E."/>
            <person name="Ichihashi Y."/>
            <person name="Cheong K."/>
            <person name="Cui S."/>
            <person name="Der J.P."/>
            <person name="Gundlach H."/>
            <person name="Jiao Y."/>
            <person name="Hori C."/>
            <person name="Ishida J.K."/>
            <person name="Kasahara H."/>
            <person name="Kiba T."/>
            <person name="Kim M.S."/>
            <person name="Koo N."/>
            <person name="Laohavisit A."/>
            <person name="Lee Y.H."/>
            <person name="Lumba S."/>
            <person name="McCourt P."/>
            <person name="Mortimer J.C."/>
            <person name="Mutuku J.M."/>
            <person name="Nomura T."/>
            <person name="Sasaki-Sekimoto Y."/>
            <person name="Seto Y."/>
            <person name="Wang Y."/>
            <person name="Wakatake T."/>
            <person name="Sakakibara H."/>
            <person name="Demura T."/>
            <person name="Yamaguchi S."/>
            <person name="Yoneyama K."/>
            <person name="Manabe R.I."/>
            <person name="Nelson D.C."/>
            <person name="Schulman A.H."/>
            <person name="Timko M.P."/>
            <person name="dePamphilis C.W."/>
            <person name="Choi D."/>
            <person name="Shirasu K."/>
        </authorList>
    </citation>
    <scope>NUCLEOTIDE SEQUENCE [LARGE SCALE GENOMIC DNA]</scope>
    <source>
        <strain evidence="9">cv. UVA1</strain>
    </source>
</reference>
<gene>
    <name evidence="8" type="ORF">STAS_26873</name>
</gene>
<feature type="compositionally biased region" description="Basic and acidic residues" evidence="6">
    <location>
        <begin position="153"/>
        <end position="170"/>
    </location>
</feature>
<dbReference type="InterPro" id="IPR015300">
    <property type="entry name" value="DNA-bd_pseudobarrel_sf"/>
</dbReference>
<dbReference type="PANTHER" id="PTHR31920">
    <property type="entry name" value="B3 DOMAIN-CONTAINING"/>
    <property type="match status" value="1"/>
</dbReference>
<evidence type="ECO:0000313" key="8">
    <source>
        <dbReference type="EMBL" id="GER49613.1"/>
    </source>
</evidence>
<evidence type="ECO:0000313" key="9">
    <source>
        <dbReference type="Proteomes" id="UP000325081"/>
    </source>
</evidence>
<evidence type="ECO:0000256" key="4">
    <source>
        <dbReference type="ARBA" id="ARBA00023163"/>
    </source>
</evidence>
<feature type="domain" description="TF-B3" evidence="7">
    <location>
        <begin position="5"/>
        <end position="98"/>
    </location>
</feature>
<proteinExistence type="predicted"/>
<dbReference type="EMBL" id="BKCP01008737">
    <property type="protein sequence ID" value="GER49613.1"/>
    <property type="molecule type" value="Genomic_DNA"/>
</dbReference>
<protein>
    <submittedName>
        <fullName evidence="8">AP2/B3-like transcriptional factor family protein</fullName>
    </submittedName>
</protein>
<dbReference type="InterPro" id="IPR050655">
    <property type="entry name" value="Plant_B3_domain"/>
</dbReference>
<dbReference type="AlphaFoldDB" id="A0A5A7QW81"/>
<name>A0A5A7QW81_STRAF</name>
<dbReference type="OrthoDB" id="1091658at2759"/>
<dbReference type="PROSITE" id="PS50863">
    <property type="entry name" value="B3"/>
    <property type="match status" value="1"/>
</dbReference>
<keyword evidence="2" id="KW-0805">Transcription regulation</keyword>
<evidence type="ECO:0000256" key="2">
    <source>
        <dbReference type="ARBA" id="ARBA00023015"/>
    </source>
</evidence>
<dbReference type="GO" id="GO:0003677">
    <property type="term" value="F:DNA binding"/>
    <property type="evidence" value="ECO:0007669"/>
    <property type="project" value="UniProtKB-KW"/>
</dbReference>
<dbReference type="Pfam" id="PF02362">
    <property type="entry name" value="B3"/>
    <property type="match status" value="1"/>
</dbReference>
<sequence length="307" mass="35406">MTMIPGFFKVFLADTTDDRLEIPPSFTRRLDKPLPEEVHLKDKKGNVWTVITGRAGPNWLFLGGWAHFRLDNALESGDMLFFDYQGQGMFKIRIHGTNATEKEAPRNPRWARVLKNNNNKKKKKKHGLERIVVYDLVSDSETEEEYVRTAADNSRKRPRNEAKRDSEQMGRSEVANVGLAVKPKNPYFITKIMPRRPHDVVSAFSVEQNFGYFHIEFIPMEVVKDYELDFSNEITLVDSNNREFRGKVRKWGDGRVVISGGWKCLWRMNLAKEDDKVICEFVSGENGCRLMMKVSFVRAAELRAAGL</sequence>
<dbReference type="Gene3D" id="2.40.330.10">
    <property type="entry name" value="DNA-binding pseudobarrel domain"/>
    <property type="match status" value="2"/>
</dbReference>
<dbReference type="SMART" id="SM01019">
    <property type="entry name" value="B3"/>
    <property type="match status" value="2"/>
</dbReference>
<organism evidence="8 9">
    <name type="scientific">Striga asiatica</name>
    <name type="common">Asiatic witchweed</name>
    <name type="synonym">Buchnera asiatica</name>
    <dbReference type="NCBI Taxonomy" id="4170"/>
    <lineage>
        <taxon>Eukaryota</taxon>
        <taxon>Viridiplantae</taxon>
        <taxon>Streptophyta</taxon>
        <taxon>Embryophyta</taxon>
        <taxon>Tracheophyta</taxon>
        <taxon>Spermatophyta</taxon>
        <taxon>Magnoliopsida</taxon>
        <taxon>eudicotyledons</taxon>
        <taxon>Gunneridae</taxon>
        <taxon>Pentapetalae</taxon>
        <taxon>asterids</taxon>
        <taxon>lamiids</taxon>
        <taxon>Lamiales</taxon>
        <taxon>Orobanchaceae</taxon>
        <taxon>Buchnereae</taxon>
        <taxon>Striga</taxon>
    </lineage>
</organism>
<dbReference type="CDD" id="cd10017">
    <property type="entry name" value="B3_DNA"/>
    <property type="match status" value="1"/>
</dbReference>
<dbReference type="InterPro" id="IPR003340">
    <property type="entry name" value="B3_DNA-bd"/>
</dbReference>
<evidence type="ECO:0000256" key="3">
    <source>
        <dbReference type="ARBA" id="ARBA00023125"/>
    </source>
</evidence>
<dbReference type="GO" id="GO:0005634">
    <property type="term" value="C:nucleus"/>
    <property type="evidence" value="ECO:0007669"/>
    <property type="project" value="UniProtKB-SubCell"/>
</dbReference>
<comment type="caution">
    <text evidence="8">The sequence shown here is derived from an EMBL/GenBank/DDBJ whole genome shotgun (WGS) entry which is preliminary data.</text>
</comment>
<feature type="region of interest" description="Disordered" evidence="6">
    <location>
        <begin position="147"/>
        <end position="171"/>
    </location>
</feature>
<dbReference type="Proteomes" id="UP000325081">
    <property type="component" value="Unassembled WGS sequence"/>
</dbReference>
<comment type="subcellular location">
    <subcellularLocation>
        <location evidence="1">Nucleus</location>
    </subcellularLocation>
</comment>
<keyword evidence="5" id="KW-0539">Nucleus</keyword>
<dbReference type="PANTHER" id="PTHR31920:SF135">
    <property type="entry name" value="B3 DOMAIN-CONTAINING PROTEIN OS03G0621600-RELATED"/>
    <property type="match status" value="1"/>
</dbReference>
<evidence type="ECO:0000256" key="5">
    <source>
        <dbReference type="ARBA" id="ARBA00023242"/>
    </source>
</evidence>
<evidence type="ECO:0000259" key="7">
    <source>
        <dbReference type="PROSITE" id="PS50863"/>
    </source>
</evidence>
<dbReference type="SUPFAM" id="SSF101936">
    <property type="entry name" value="DNA-binding pseudobarrel domain"/>
    <property type="match status" value="2"/>
</dbReference>
<accession>A0A5A7QW81</accession>
<keyword evidence="3" id="KW-0238">DNA-binding</keyword>
<evidence type="ECO:0000256" key="1">
    <source>
        <dbReference type="ARBA" id="ARBA00004123"/>
    </source>
</evidence>
<evidence type="ECO:0000256" key="6">
    <source>
        <dbReference type="SAM" id="MobiDB-lite"/>
    </source>
</evidence>
<keyword evidence="9" id="KW-1185">Reference proteome</keyword>